<reference evidence="1 2" key="1">
    <citation type="submission" date="2023-03" db="EMBL/GenBank/DDBJ databases">
        <title>Complete genome sequences of several Auritidibacter ignavus strains isolated from ear infections.</title>
        <authorList>
            <person name="Baehr T."/>
            <person name="Baumhoegger A.M."/>
        </authorList>
    </citation>
    <scope>NUCLEOTIDE SEQUENCE [LARGE SCALE GENOMIC DNA]</scope>
    <source>
        <strain evidence="1 2">BABAE-6</strain>
    </source>
</reference>
<gene>
    <name evidence="1" type="ORF">QDX21_10685</name>
</gene>
<proteinExistence type="predicted"/>
<evidence type="ECO:0000313" key="2">
    <source>
        <dbReference type="Proteomes" id="UP001224674"/>
    </source>
</evidence>
<dbReference type="Pfam" id="PF13384">
    <property type="entry name" value="HTH_23"/>
    <property type="match status" value="1"/>
</dbReference>
<sequence>MSAYTAIARRWSGGWEIHVTDLGVTQARTLAAAEQQAADYIETLTGEAPVAVTDTPDLGELGSKVVQARKLSQDAAEAQARAASEIRGAVAELRSQGLSVTDIAAILGVSRGRVSQLTTGPHEEKAAA</sequence>
<dbReference type="RefSeq" id="WP_279673252.1">
    <property type="nucleotide sequence ID" value="NZ_CP122562.1"/>
</dbReference>
<dbReference type="Gene3D" id="1.10.10.60">
    <property type="entry name" value="Homeodomain-like"/>
    <property type="match status" value="1"/>
</dbReference>
<name>A0AAJ6AMJ5_9MICC</name>
<organism evidence="1 2">
    <name type="scientific">Auritidibacter ignavus</name>
    <dbReference type="NCBI Taxonomy" id="678932"/>
    <lineage>
        <taxon>Bacteria</taxon>
        <taxon>Bacillati</taxon>
        <taxon>Actinomycetota</taxon>
        <taxon>Actinomycetes</taxon>
        <taxon>Micrococcales</taxon>
        <taxon>Micrococcaceae</taxon>
        <taxon>Auritidibacter</taxon>
    </lineage>
</organism>
<dbReference type="AlphaFoldDB" id="A0AAJ6AMJ5"/>
<evidence type="ECO:0000313" key="1">
    <source>
        <dbReference type="EMBL" id="WGH92756.1"/>
    </source>
</evidence>
<keyword evidence="2" id="KW-1185">Reference proteome</keyword>
<accession>A0AAJ6AMJ5</accession>
<dbReference type="Proteomes" id="UP001224674">
    <property type="component" value="Chromosome"/>
</dbReference>
<dbReference type="EMBL" id="CP122566">
    <property type="protein sequence ID" value="WGH92756.1"/>
    <property type="molecule type" value="Genomic_DNA"/>
</dbReference>
<protein>
    <submittedName>
        <fullName evidence="1">Antitoxin HicB</fullName>
    </submittedName>
</protein>